<gene>
    <name evidence="1" type="ORF">FBY41_3982</name>
</gene>
<dbReference type="Gene3D" id="3.40.50.300">
    <property type="entry name" value="P-loop containing nucleotide triphosphate hydrolases"/>
    <property type="match status" value="1"/>
</dbReference>
<dbReference type="GO" id="GO:0019843">
    <property type="term" value="F:rRNA binding"/>
    <property type="evidence" value="ECO:0007669"/>
    <property type="project" value="TreeGrafter"/>
</dbReference>
<dbReference type="InterPro" id="IPR005662">
    <property type="entry name" value="GTPase_Era-like"/>
</dbReference>
<dbReference type="EMBL" id="VFPM01000003">
    <property type="protein sequence ID" value="TQM58611.1"/>
    <property type="molecule type" value="Genomic_DNA"/>
</dbReference>
<comment type="caution">
    <text evidence="1">The sequence shown here is derived from an EMBL/GenBank/DDBJ whole genome shotgun (WGS) entry which is preliminary data.</text>
</comment>
<dbReference type="GO" id="GO:0000028">
    <property type="term" value="P:ribosomal small subunit assembly"/>
    <property type="evidence" value="ECO:0007669"/>
    <property type="project" value="TreeGrafter"/>
</dbReference>
<name>A0A543HJT9_9MICO</name>
<dbReference type="PANTHER" id="PTHR42698:SF1">
    <property type="entry name" value="GTPASE ERA, MITOCHONDRIAL"/>
    <property type="match status" value="1"/>
</dbReference>
<dbReference type="SUPFAM" id="SSF52540">
    <property type="entry name" value="P-loop containing nucleoside triphosphate hydrolases"/>
    <property type="match status" value="1"/>
</dbReference>
<evidence type="ECO:0000313" key="1">
    <source>
        <dbReference type="EMBL" id="TQM58611.1"/>
    </source>
</evidence>
<protein>
    <submittedName>
        <fullName evidence="1">Dynamin family protein</fullName>
    </submittedName>
</protein>
<dbReference type="AlphaFoldDB" id="A0A543HJT9"/>
<dbReference type="GO" id="GO:0005829">
    <property type="term" value="C:cytosol"/>
    <property type="evidence" value="ECO:0007669"/>
    <property type="project" value="TreeGrafter"/>
</dbReference>
<dbReference type="GO" id="GO:0043024">
    <property type="term" value="F:ribosomal small subunit binding"/>
    <property type="evidence" value="ECO:0007669"/>
    <property type="project" value="TreeGrafter"/>
</dbReference>
<keyword evidence="2" id="KW-1185">Reference proteome</keyword>
<organism evidence="1 2">
    <name type="scientific">Humibacillus xanthopallidus</name>
    <dbReference type="NCBI Taxonomy" id="412689"/>
    <lineage>
        <taxon>Bacteria</taxon>
        <taxon>Bacillati</taxon>
        <taxon>Actinomycetota</taxon>
        <taxon>Actinomycetes</taxon>
        <taxon>Micrococcales</taxon>
        <taxon>Intrasporangiaceae</taxon>
        <taxon>Humibacillus</taxon>
    </lineage>
</organism>
<accession>A0A543HJT9</accession>
<dbReference type="CDD" id="cd00882">
    <property type="entry name" value="Ras_like_GTPase"/>
    <property type="match status" value="1"/>
</dbReference>
<proteinExistence type="predicted"/>
<dbReference type="InterPro" id="IPR027417">
    <property type="entry name" value="P-loop_NTPase"/>
</dbReference>
<dbReference type="PANTHER" id="PTHR42698">
    <property type="entry name" value="GTPASE ERA"/>
    <property type="match status" value="1"/>
</dbReference>
<dbReference type="Proteomes" id="UP000316747">
    <property type="component" value="Unassembled WGS sequence"/>
</dbReference>
<reference evidence="1 2" key="1">
    <citation type="submission" date="2019-06" db="EMBL/GenBank/DDBJ databases">
        <title>Genome sequencing of plant associated microbes to promote plant fitness in Sorghum bicolor and Oryza sativa.</title>
        <authorList>
            <person name="Coleman-Derr D."/>
        </authorList>
    </citation>
    <scope>NUCLEOTIDE SEQUENCE [LARGE SCALE GENOMIC DNA]</scope>
    <source>
        <strain evidence="1 2">KV-663</strain>
    </source>
</reference>
<sequence>MAGESGAGNARLLGAVQDLRSAVSEVTLPLDLPGSAAGRSTRSRLLDQLDDYVIPRLTSIDAPLLAVVGGSTGAGKSTLVNSVVGGEVTLSGVLRPTTRSPVLVHHPADGAWFSGQRILPGLARITGRHSSSDGPGAVRLVSSEAVAAGLALLDAPDIDSVVEANRELAGQLLAAADLWIFVTTAARYADAVPWDLLREASERGTAVAVVLDRVPAPAVDEIRTHLASMLREQGLEQAPIFTVLESRLVDGLLPDDQVERLRAWLTALAGDAQARAVVVRQTLEGALTSLDTRTRSLLDAAAEQSAAGDALLDAARTAYDDATTQVHEGMEDGSLLRGEVLARWQEFVGTGEFFRQVESTVSRVRDRFTSFIKGEPARADHLGEALQSGAEALISNRAELAASATARAWRVLPGGHQLLAADPGLARSSDGAAARAERLVRDWQGDILEMVRSEGKDRRTTARIMAYGVNGLGVVLMLVTFASTAGVTGAEIGIAGGTAVVGQKLLEAVFGDQAVRELARQARERLMTRVEELYAAERERYEGAVTTVHVDADKTANLEKAAAAVRAAR</sequence>
<dbReference type="RefSeq" id="WP_375869889.1">
    <property type="nucleotide sequence ID" value="NZ_VFPM01000003.1"/>
</dbReference>
<dbReference type="GO" id="GO:0005525">
    <property type="term" value="F:GTP binding"/>
    <property type="evidence" value="ECO:0007669"/>
    <property type="project" value="InterPro"/>
</dbReference>
<evidence type="ECO:0000313" key="2">
    <source>
        <dbReference type="Proteomes" id="UP000316747"/>
    </source>
</evidence>